<feature type="region of interest" description="Disordered" evidence="1">
    <location>
        <begin position="1"/>
        <end position="59"/>
    </location>
</feature>
<keyword evidence="3" id="KW-1185">Reference proteome</keyword>
<dbReference type="eggNOG" id="ENOG502T2GE">
    <property type="taxonomic scope" value="Eukaryota"/>
</dbReference>
<proteinExistence type="predicted"/>
<reference evidence="3" key="1">
    <citation type="journal article" date="2011" name="Nat. Commun.">
        <title>Effector diversification within compartments of the Leptosphaeria maculans genome affected by Repeat-Induced Point mutations.</title>
        <authorList>
            <person name="Rouxel T."/>
            <person name="Grandaubert J."/>
            <person name="Hane J.K."/>
            <person name="Hoede C."/>
            <person name="van de Wouw A.P."/>
            <person name="Couloux A."/>
            <person name="Dominguez V."/>
            <person name="Anthouard V."/>
            <person name="Bally P."/>
            <person name="Bourras S."/>
            <person name="Cozijnsen A.J."/>
            <person name="Ciuffetti L.M."/>
            <person name="Degrave A."/>
            <person name="Dilmaghani A."/>
            <person name="Duret L."/>
            <person name="Fudal I."/>
            <person name="Goodwin S.B."/>
            <person name="Gout L."/>
            <person name="Glaser N."/>
            <person name="Linglin J."/>
            <person name="Kema G.H.J."/>
            <person name="Lapalu N."/>
            <person name="Lawrence C.B."/>
            <person name="May K."/>
            <person name="Meyer M."/>
            <person name="Ollivier B."/>
            <person name="Poulain J."/>
            <person name="Schoch C.L."/>
            <person name="Simon A."/>
            <person name="Spatafora J.W."/>
            <person name="Stachowiak A."/>
            <person name="Turgeon B.G."/>
            <person name="Tyler B.M."/>
            <person name="Vincent D."/>
            <person name="Weissenbach J."/>
            <person name="Amselem J."/>
            <person name="Quesneville H."/>
            <person name="Oliver R.P."/>
            <person name="Wincker P."/>
            <person name="Balesdent M.-H."/>
            <person name="Howlett B.J."/>
        </authorList>
    </citation>
    <scope>NUCLEOTIDE SEQUENCE [LARGE SCALE GENOMIC DNA]</scope>
    <source>
        <strain evidence="3">JN3 / isolate v23.1.3 / race Av1-4-5-6-7-8</strain>
    </source>
</reference>
<dbReference type="OrthoDB" id="5377226at2759"/>
<dbReference type="InParanoid" id="E4ZVX9"/>
<evidence type="ECO:0000256" key="1">
    <source>
        <dbReference type="SAM" id="MobiDB-lite"/>
    </source>
</evidence>
<dbReference type="Proteomes" id="UP000002668">
    <property type="component" value="Genome"/>
</dbReference>
<sequence length="233" mass="25789">MVYITSDLFGPDTSHGHEQPSSSTHWSPMASSQHAPGGLGKRKRQGGEDGATGYETMPRRLQKTVANKACSTYGHQHRMHPLGRDSARSQCHSTPPFDTNRNLSYVVYPIAQQHSTAERRPVKQLKRINPKATALVKSTSQLMDIEIAPQGSNAQSHAASDLRPCHACRSAPKRKRDLENYLDCNRCDERTCYICARQCVGGCGKAICKKCIVEVGKEADSWCLDCYARNLNS</sequence>
<dbReference type="EMBL" id="FP929127">
    <property type="protein sequence ID" value="CBX95755.1"/>
    <property type="molecule type" value="Genomic_DNA"/>
</dbReference>
<accession>E4ZVX9</accession>
<evidence type="ECO:0000313" key="3">
    <source>
        <dbReference type="Proteomes" id="UP000002668"/>
    </source>
</evidence>
<dbReference type="HOGENOM" id="CLU_103848_0_0_1"/>
<evidence type="ECO:0000313" key="2">
    <source>
        <dbReference type="EMBL" id="CBX95755.1"/>
    </source>
</evidence>
<dbReference type="OMA" id="DAFANCE"/>
<organism evidence="3">
    <name type="scientific">Leptosphaeria maculans (strain JN3 / isolate v23.1.3 / race Av1-4-5-6-7-8)</name>
    <name type="common">Blackleg fungus</name>
    <name type="synonym">Phoma lingam</name>
    <dbReference type="NCBI Taxonomy" id="985895"/>
    <lineage>
        <taxon>Eukaryota</taxon>
        <taxon>Fungi</taxon>
        <taxon>Dikarya</taxon>
        <taxon>Ascomycota</taxon>
        <taxon>Pezizomycotina</taxon>
        <taxon>Dothideomycetes</taxon>
        <taxon>Pleosporomycetidae</taxon>
        <taxon>Pleosporales</taxon>
        <taxon>Pleosporineae</taxon>
        <taxon>Leptosphaeriaceae</taxon>
        <taxon>Plenodomus</taxon>
        <taxon>Plenodomus lingam/Leptosphaeria maculans species complex</taxon>
    </lineage>
</organism>
<dbReference type="AlphaFoldDB" id="E4ZVX9"/>
<name>E4ZVX9_LEPMJ</name>
<protein>
    <submittedName>
        <fullName evidence="2">Uncharacterized protein</fullName>
    </submittedName>
</protein>
<feature type="compositionally biased region" description="Polar residues" evidence="1">
    <location>
        <begin position="19"/>
        <end position="34"/>
    </location>
</feature>
<dbReference type="VEuPathDB" id="FungiDB:LEMA_P029070.1"/>
<gene>
    <name evidence="2" type="ORF">LEMA_P029070.1</name>
</gene>